<dbReference type="CDD" id="cd06558">
    <property type="entry name" value="crotonase-like"/>
    <property type="match status" value="1"/>
</dbReference>
<dbReference type="AlphaFoldDB" id="A0A438MYQ6"/>
<name>A0A438MYQ6_EXOME</name>
<dbReference type="InterPro" id="IPR029045">
    <property type="entry name" value="ClpP/crotonase-like_dom_sf"/>
</dbReference>
<evidence type="ECO:0000313" key="2">
    <source>
        <dbReference type="EMBL" id="RVX68050.1"/>
    </source>
</evidence>
<evidence type="ECO:0008006" key="4">
    <source>
        <dbReference type="Google" id="ProtNLM"/>
    </source>
</evidence>
<dbReference type="OrthoDB" id="410701at2759"/>
<reference evidence="2 3" key="1">
    <citation type="submission" date="2017-03" db="EMBL/GenBank/DDBJ databases">
        <title>Genomes of endolithic fungi from Antarctica.</title>
        <authorList>
            <person name="Coleine C."/>
            <person name="Masonjones S."/>
            <person name="Stajich J.E."/>
        </authorList>
    </citation>
    <scope>NUCLEOTIDE SEQUENCE [LARGE SCALE GENOMIC DNA]</scope>
    <source>
        <strain evidence="2 3">CCFEE 6314</strain>
    </source>
</reference>
<dbReference type="GO" id="GO:0005739">
    <property type="term" value="C:mitochondrion"/>
    <property type="evidence" value="ECO:0007669"/>
    <property type="project" value="TreeGrafter"/>
</dbReference>
<proteinExistence type="inferred from homology"/>
<dbReference type="PANTHER" id="PTHR11941">
    <property type="entry name" value="ENOYL-COA HYDRATASE-RELATED"/>
    <property type="match status" value="1"/>
</dbReference>
<dbReference type="Gene3D" id="3.90.226.10">
    <property type="entry name" value="2-enoyl-CoA Hydratase, Chain A, domain 1"/>
    <property type="match status" value="1"/>
</dbReference>
<protein>
    <recommendedName>
        <fullName evidence="4">Enoyl-CoA hydratase</fullName>
    </recommendedName>
</protein>
<dbReference type="Pfam" id="PF00378">
    <property type="entry name" value="ECH_1"/>
    <property type="match status" value="1"/>
</dbReference>
<accession>A0A438MYQ6</accession>
<dbReference type="SUPFAM" id="SSF52096">
    <property type="entry name" value="ClpP/crotonase"/>
    <property type="match status" value="1"/>
</dbReference>
<dbReference type="Proteomes" id="UP000288859">
    <property type="component" value="Unassembled WGS sequence"/>
</dbReference>
<dbReference type="EMBL" id="NAJM01000042">
    <property type="protein sequence ID" value="RVX68050.1"/>
    <property type="molecule type" value="Genomic_DNA"/>
</dbReference>
<dbReference type="PANTHER" id="PTHR11941:SF171">
    <property type="entry name" value="SD19268P"/>
    <property type="match status" value="1"/>
</dbReference>
<comment type="caution">
    <text evidence="2">The sequence shown here is derived from an EMBL/GenBank/DDBJ whole genome shotgun (WGS) entry which is preliminary data.</text>
</comment>
<organism evidence="2 3">
    <name type="scientific">Exophiala mesophila</name>
    <name type="common">Black yeast-like fungus</name>
    <dbReference type="NCBI Taxonomy" id="212818"/>
    <lineage>
        <taxon>Eukaryota</taxon>
        <taxon>Fungi</taxon>
        <taxon>Dikarya</taxon>
        <taxon>Ascomycota</taxon>
        <taxon>Pezizomycotina</taxon>
        <taxon>Eurotiomycetes</taxon>
        <taxon>Chaetothyriomycetidae</taxon>
        <taxon>Chaetothyriales</taxon>
        <taxon>Herpotrichiellaceae</taxon>
        <taxon>Exophiala</taxon>
    </lineage>
</organism>
<dbReference type="GO" id="GO:0006635">
    <property type="term" value="P:fatty acid beta-oxidation"/>
    <property type="evidence" value="ECO:0007669"/>
    <property type="project" value="TreeGrafter"/>
</dbReference>
<sequence>MTTSNRRIIMSFGRLFAVKSWPSYPNLQAAPFSSIGHHGSRPDPSKTRVNLVARRLQSTSTSTTTSSTGEIIQSIQPMPYGTGNYATVIISNHTRLNSLNSKLIAQLTQTMHTLAKDPTVRLTILRGSTPLVSSDTSSSTTTTTTTPPTRVKKHVASFSSGADIYEMSRLTTSEEARVFISKLSGLCESIRRHTTVTVAAIDGLCFGGALEVAACADWRYATRTSTFGMPETKHGIPSVIHARLLANIVGWQRCRELVYLARVYDADTMFSWGLVDVLADDAPALQVEISALVREIATLGPQALREQKALVTAWEDLDLRQGIDAGVDAFANMWRDGGSEPKAFMKHFTERKKNAKA</sequence>
<dbReference type="VEuPathDB" id="FungiDB:PV10_00873"/>
<evidence type="ECO:0000313" key="3">
    <source>
        <dbReference type="Proteomes" id="UP000288859"/>
    </source>
</evidence>
<comment type="similarity">
    <text evidence="1">Belongs to the enoyl-CoA hydratase/isomerase family.</text>
</comment>
<gene>
    <name evidence="2" type="ORF">B0A52_08461</name>
</gene>
<dbReference type="InterPro" id="IPR001753">
    <property type="entry name" value="Enoyl-CoA_hydra/iso"/>
</dbReference>
<evidence type="ECO:0000256" key="1">
    <source>
        <dbReference type="ARBA" id="ARBA00005254"/>
    </source>
</evidence>